<dbReference type="Proteomes" id="UP000683925">
    <property type="component" value="Unassembled WGS sequence"/>
</dbReference>
<accession>A0A8S1WYM2</accession>
<dbReference type="OrthoDB" id="319369at2759"/>
<gene>
    <name evidence="1" type="ORF">POCTA_138.1.T1050088</name>
</gene>
<dbReference type="EMBL" id="CAJJDP010000105">
    <property type="protein sequence ID" value="CAD8193737.1"/>
    <property type="molecule type" value="Genomic_DNA"/>
</dbReference>
<evidence type="ECO:0000313" key="2">
    <source>
        <dbReference type="Proteomes" id="UP000683925"/>
    </source>
</evidence>
<proteinExistence type="predicted"/>
<evidence type="ECO:0000313" key="1">
    <source>
        <dbReference type="EMBL" id="CAD8193737.1"/>
    </source>
</evidence>
<organism evidence="1 2">
    <name type="scientific">Paramecium octaurelia</name>
    <dbReference type="NCBI Taxonomy" id="43137"/>
    <lineage>
        <taxon>Eukaryota</taxon>
        <taxon>Sar</taxon>
        <taxon>Alveolata</taxon>
        <taxon>Ciliophora</taxon>
        <taxon>Intramacronucleata</taxon>
        <taxon>Oligohymenophorea</taxon>
        <taxon>Peniculida</taxon>
        <taxon>Parameciidae</taxon>
        <taxon>Paramecium</taxon>
    </lineage>
</organism>
<reference evidence="1" key="1">
    <citation type="submission" date="2021-01" db="EMBL/GenBank/DDBJ databases">
        <authorList>
            <consortium name="Genoscope - CEA"/>
            <person name="William W."/>
        </authorList>
    </citation>
    <scope>NUCLEOTIDE SEQUENCE</scope>
</reference>
<dbReference type="AlphaFoldDB" id="A0A8S1WYM2"/>
<evidence type="ECO:0008006" key="3">
    <source>
        <dbReference type="Google" id="ProtNLM"/>
    </source>
</evidence>
<keyword evidence="2" id="KW-1185">Reference proteome</keyword>
<sequence length="335" mass="39760">MQPNLKQYINTLQLLEFKHPQLKEKAMTFKQYHQEYISRNKDYPLKCGINENLIELGQDLIDFYYNDFFSYQEQVLKNLFYFTSLPNKTHKTFKAYSGIRKQKQLVLSEKNIADISVQLGLKDLMLVSINPDSELKNNPKIQSQALKALIGAQYFDKNKDLNLLRNLLQVLFIDLIQKSLDEAMNCHQQENIKGDFKEFMEKHQQYTYQLSFQEIKSSQDKQYIYEYELKINNVVPIKRSGKQKKIVEKEVFKVALQLLKSEQFQRLLDDSMKSQLDKTLDSSSYSISDLILDQNYQGEFHQESQILQLLYQQSDQIECKHQINEDERIKLILNY</sequence>
<name>A0A8S1WYM2_PAROT</name>
<dbReference type="OMA" id="DEAMNCH"/>
<comment type="caution">
    <text evidence="1">The sequence shown here is derived from an EMBL/GenBank/DDBJ whole genome shotgun (WGS) entry which is preliminary data.</text>
</comment>
<protein>
    <recommendedName>
        <fullName evidence="3">RNase III domain-containing protein</fullName>
    </recommendedName>
</protein>